<evidence type="ECO:0000256" key="3">
    <source>
        <dbReference type="ARBA" id="ARBA00022679"/>
    </source>
</evidence>
<accession>A0A1J4K359</accession>
<dbReference type="GO" id="GO:0005524">
    <property type="term" value="F:ATP binding"/>
    <property type="evidence" value="ECO:0007669"/>
    <property type="project" value="UniProtKB-UniRule"/>
</dbReference>
<feature type="compositionally biased region" description="Low complexity" evidence="8">
    <location>
        <begin position="157"/>
        <end position="168"/>
    </location>
</feature>
<evidence type="ECO:0000259" key="10">
    <source>
        <dbReference type="PROSITE" id="PS51285"/>
    </source>
</evidence>
<dbReference type="SMART" id="SM00233">
    <property type="entry name" value="PH"/>
    <property type="match status" value="1"/>
</dbReference>
<dbReference type="InterPro" id="IPR011993">
    <property type="entry name" value="PH-like_dom_sf"/>
</dbReference>
<dbReference type="SUPFAM" id="SSF50729">
    <property type="entry name" value="PH domain-like"/>
    <property type="match status" value="1"/>
</dbReference>
<evidence type="ECO:0000256" key="7">
    <source>
        <dbReference type="PROSITE-ProRule" id="PRU10141"/>
    </source>
</evidence>
<dbReference type="InterPro" id="IPR045270">
    <property type="entry name" value="STKc_AGC"/>
</dbReference>
<evidence type="ECO:0000256" key="2">
    <source>
        <dbReference type="ARBA" id="ARBA00022527"/>
    </source>
</evidence>
<dbReference type="AlphaFoldDB" id="A0A1J4K359"/>
<dbReference type="Gene3D" id="2.30.29.30">
    <property type="entry name" value="Pleckstrin-homology domain (PH domain)/Phosphotyrosine-binding domain (PTB)"/>
    <property type="match status" value="1"/>
</dbReference>
<feature type="binding site" evidence="7">
    <location>
        <position position="147"/>
    </location>
    <ligand>
        <name>ATP</name>
        <dbReference type="ChEBI" id="CHEBI:30616"/>
    </ligand>
</feature>
<protein>
    <submittedName>
        <fullName evidence="11">Protein kinase 2</fullName>
    </submittedName>
</protein>
<evidence type="ECO:0000313" key="11">
    <source>
        <dbReference type="EMBL" id="OHT04188.1"/>
    </source>
</evidence>
<dbReference type="Gene3D" id="1.10.510.10">
    <property type="entry name" value="Transferase(Phosphotransferase) domain 1"/>
    <property type="match status" value="1"/>
</dbReference>
<keyword evidence="3" id="KW-0808">Transferase</keyword>
<dbReference type="InterPro" id="IPR017441">
    <property type="entry name" value="Protein_kinase_ATP_BS"/>
</dbReference>
<dbReference type="PROSITE" id="PS00107">
    <property type="entry name" value="PROTEIN_KINASE_ATP"/>
    <property type="match status" value="1"/>
</dbReference>
<evidence type="ECO:0000256" key="1">
    <source>
        <dbReference type="ARBA" id="ARBA00006935"/>
    </source>
</evidence>
<sequence length="494" mass="55951">MNDNESIAHLQTYLLFKSCNLTEERKKLCFLSNDILTIRENEDADPDHVIMLSSIEDIIDTSDGTSFSFALRISNNILSFSANDHIIVQKWLIALRIVYSPNELNDFKVKKHIGLKDFDLLTVIGRGFSGEVLLARYKANGKLVALKSRPKEGILGNCSSSNVSNDSCESNESENSDHNGNGRNNNNSNSNSINRNLKYAFAERNILMQSATPFITRLLSTFQSMDSLFYVLEFVPGGDLGYHLSHGKTFSPYQVKIYLAEIAMALSHLHKLGIVFRDLKPANILVDATGHLKLTDFGLSKYLLLENSTTSLCGTHEYLAPEMIKGASYSFAVDWWSYGIVAYQLLEGVLPFESQNLTRLYERISKSPLRIWKPIPPESKSFINGLLQKDPLKRLGCGPKGEEEIFGHPYFQNINWEKIKEKCYEMEFIPDVSREHLMRNFDCAKNLNLLNDELNDTMNTMFNSCSYDDSHIPGFSYMGQGLESPNSDMYNNLI</sequence>
<dbReference type="GeneID" id="94840875"/>
<keyword evidence="2" id="KW-0723">Serine/threonine-protein kinase</keyword>
<evidence type="ECO:0000256" key="5">
    <source>
        <dbReference type="ARBA" id="ARBA00022777"/>
    </source>
</evidence>
<dbReference type="InterPro" id="IPR011009">
    <property type="entry name" value="Kinase-like_dom_sf"/>
</dbReference>
<dbReference type="SMART" id="SM00220">
    <property type="entry name" value="S_TKc"/>
    <property type="match status" value="1"/>
</dbReference>
<feature type="compositionally biased region" description="Low complexity" evidence="8">
    <location>
        <begin position="178"/>
        <end position="191"/>
    </location>
</feature>
<dbReference type="FunFam" id="1.10.510.10:FF:000008">
    <property type="entry name" value="Non-specific serine/threonine protein kinase"/>
    <property type="match status" value="1"/>
</dbReference>
<dbReference type="Pfam" id="PF00069">
    <property type="entry name" value="Pkinase"/>
    <property type="match status" value="1"/>
</dbReference>
<gene>
    <name evidence="11" type="primary">pkgB</name>
    <name evidence="11" type="ORF">TRFO_28421</name>
</gene>
<evidence type="ECO:0000313" key="12">
    <source>
        <dbReference type="Proteomes" id="UP000179807"/>
    </source>
</evidence>
<name>A0A1J4K359_9EUKA</name>
<dbReference type="PANTHER" id="PTHR24351">
    <property type="entry name" value="RIBOSOMAL PROTEIN S6 KINASE"/>
    <property type="match status" value="1"/>
</dbReference>
<keyword evidence="4 7" id="KW-0547">Nucleotide-binding</keyword>
<keyword evidence="6 7" id="KW-0067">ATP-binding</keyword>
<dbReference type="PROSITE" id="PS51285">
    <property type="entry name" value="AGC_KINASE_CTER"/>
    <property type="match status" value="1"/>
</dbReference>
<feature type="region of interest" description="Disordered" evidence="8">
    <location>
        <begin position="157"/>
        <end position="191"/>
    </location>
</feature>
<keyword evidence="5 11" id="KW-0418">Kinase</keyword>
<evidence type="ECO:0000256" key="6">
    <source>
        <dbReference type="ARBA" id="ARBA00022840"/>
    </source>
</evidence>
<dbReference type="Proteomes" id="UP000179807">
    <property type="component" value="Unassembled WGS sequence"/>
</dbReference>
<keyword evidence="12" id="KW-1185">Reference proteome</keyword>
<dbReference type="InterPro" id="IPR001849">
    <property type="entry name" value="PH_domain"/>
</dbReference>
<proteinExistence type="inferred from homology"/>
<dbReference type="InterPro" id="IPR000719">
    <property type="entry name" value="Prot_kinase_dom"/>
</dbReference>
<dbReference type="SUPFAM" id="SSF56112">
    <property type="entry name" value="Protein kinase-like (PK-like)"/>
    <property type="match status" value="1"/>
</dbReference>
<dbReference type="GO" id="GO:0004674">
    <property type="term" value="F:protein serine/threonine kinase activity"/>
    <property type="evidence" value="ECO:0007669"/>
    <property type="project" value="UniProtKB-KW"/>
</dbReference>
<organism evidence="11 12">
    <name type="scientific">Tritrichomonas foetus</name>
    <dbReference type="NCBI Taxonomy" id="1144522"/>
    <lineage>
        <taxon>Eukaryota</taxon>
        <taxon>Metamonada</taxon>
        <taxon>Parabasalia</taxon>
        <taxon>Tritrichomonadida</taxon>
        <taxon>Tritrichomonadidae</taxon>
        <taxon>Tritrichomonas</taxon>
    </lineage>
</organism>
<evidence type="ECO:0000256" key="8">
    <source>
        <dbReference type="SAM" id="MobiDB-lite"/>
    </source>
</evidence>
<comment type="caution">
    <text evidence="11">The sequence shown here is derived from an EMBL/GenBank/DDBJ whole genome shotgun (WGS) entry which is preliminary data.</text>
</comment>
<reference evidence="11" key="1">
    <citation type="submission" date="2016-10" db="EMBL/GenBank/DDBJ databases">
        <authorList>
            <person name="Benchimol M."/>
            <person name="Almeida L.G."/>
            <person name="Vasconcelos A.T."/>
            <person name="Perreira-Neves A."/>
            <person name="Rosa I.A."/>
            <person name="Tasca T."/>
            <person name="Bogo M.R."/>
            <person name="de Souza W."/>
        </authorList>
    </citation>
    <scope>NUCLEOTIDE SEQUENCE [LARGE SCALE GENOMIC DNA]</scope>
    <source>
        <strain evidence="11">K</strain>
    </source>
</reference>
<dbReference type="CDD" id="cd05123">
    <property type="entry name" value="STKc_AGC"/>
    <property type="match status" value="1"/>
</dbReference>
<dbReference type="EMBL" id="MLAK01000803">
    <property type="protein sequence ID" value="OHT04188.1"/>
    <property type="molecule type" value="Genomic_DNA"/>
</dbReference>
<dbReference type="InterPro" id="IPR000961">
    <property type="entry name" value="AGC-kinase_C"/>
</dbReference>
<feature type="domain" description="Protein kinase" evidence="9">
    <location>
        <begin position="118"/>
        <end position="411"/>
    </location>
</feature>
<dbReference type="VEuPathDB" id="TrichDB:TRFO_28421"/>
<dbReference type="RefSeq" id="XP_068357324.1">
    <property type="nucleotide sequence ID" value="XM_068506171.1"/>
</dbReference>
<comment type="similarity">
    <text evidence="1">Belongs to the protein kinase superfamily. AGC Ser/Thr protein kinase family. RAC subfamily.</text>
</comment>
<dbReference type="PROSITE" id="PS50011">
    <property type="entry name" value="PROTEIN_KINASE_DOM"/>
    <property type="match status" value="1"/>
</dbReference>
<evidence type="ECO:0000259" key="9">
    <source>
        <dbReference type="PROSITE" id="PS50011"/>
    </source>
</evidence>
<dbReference type="Gene3D" id="3.30.200.20">
    <property type="entry name" value="Phosphorylase Kinase, domain 1"/>
    <property type="match status" value="2"/>
</dbReference>
<feature type="domain" description="AGC-kinase C-terminal" evidence="10">
    <location>
        <begin position="412"/>
        <end position="487"/>
    </location>
</feature>
<evidence type="ECO:0000256" key="4">
    <source>
        <dbReference type="ARBA" id="ARBA00022741"/>
    </source>
</evidence>